<dbReference type="EMBL" id="AE015929">
    <property type="protein sequence ID" value="AAO04858.1"/>
    <property type="molecule type" value="Genomic_DNA"/>
</dbReference>
<sequence length="227" mass="26876">MNIGIIIFIISVIITGVSALRDKSHEDRQNQRPNQKTSNEQHQEGGFFEKLEKTFQEISDELNDEPEKKQSKPFETSLPPLNEDWNENEKKKTSHHKEKQNTSQSKRQTTSTHEHQNIPQPDKTTSRDDNYEKLKQELEQDVTKNLIDVRKEIDKEKEKQLVMIERKAQDIINDKYLSERTKRYRIKQLLNSRNVEKNMSRSAFQYDSDEVINGIIWSEILNKPKQL</sequence>
<dbReference type="PATRIC" id="fig|176280.10.peg.1227"/>
<evidence type="ECO:0000313" key="3">
    <source>
        <dbReference type="Proteomes" id="UP000001411"/>
    </source>
</evidence>
<accession>A0A0H2VGP3</accession>
<dbReference type="HOGENOM" id="CLU_104638_0_0_9"/>
<organism evidence="2 3">
    <name type="scientific">Staphylococcus epidermidis (strain ATCC 12228 / FDA PCI 1200)</name>
    <dbReference type="NCBI Taxonomy" id="176280"/>
    <lineage>
        <taxon>Bacteria</taxon>
        <taxon>Bacillati</taxon>
        <taxon>Bacillota</taxon>
        <taxon>Bacilli</taxon>
        <taxon>Bacillales</taxon>
        <taxon>Staphylococcaceae</taxon>
        <taxon>Staphylococcus</taxon>
    </lineage>
</organism>
<evidence type="ECO:0000313" key="2">
    <source>
        <dbReference type="EMBL" id="AAO04858.1"/>
    </source>
</evidence>
<reference evidence="2 3" key="1">
    <citation type="journal article" date="2003" name="Mol. Microbiol.">
        <title>Genome-based analysis of virulence genes in a non-biofilm-forming Staphylococcus epidermidis strain (ATCC 12228).</title>
        <authorList>
            <person name="Zhang Y.Q."/>
            <person name="Ren S.X."/>
            <person name="Li H.L."/>
            <person name="Wang Y.X."/>
            <person name="Fu G."/>
            <person name="Yang J."/>
            <person name="Qin Z.Q."/>
            <person name="Miao Y.G."/>
            <person name="Wang W.Y."/>
            <person name="Chen R.S."/>
            <person name="Shen Y."/>
            <person name="Chen Z."/>
            <person name="Yuan Z.H."/>
            <person name="Zhao G.P."/>
            <person name="Qu D."/>
            <person name="Danchin A."/>
            <person name="Wen Y.M."/>
        </authorList>
    </citation>
    <scope>NUCLEOTIDE SEQUENCE [LARGE SCALE GENOMIC DNA]</scope>
    <source>
        <strain evidence="3">ATCC 12228 / FDA PCI 1200</strain>
    </source>
</reference>
<feature type="region of interest" description="Disordered" evidence="1">
    <location>
        <begin position="24"/>
        <end position="128"/>
    </location>
</feature>
<dbReference type="KEGG" id="sep:SE_1259"/>
<evidence type="ECO:0008006" key="4">
    <source>
        <dbReference type="Google" id="ProtNLM"/>
    </source>
</evidence>
<protein>
    <recommendedName>
        <fullName evidence="4">Iron transporter</fullName>
    </recommendedName>
</protein>
<dbReference type="eggNOG" id="ENOG50347EJ">
    <property type="taxonomic scope" value="Bacteria"/>
</dbReference>
<dbReference type="RefSeq" id="WP_002456484.1">
    <property type="nucleotide sequence ID" value="NC_004461.1"/>
</dbReference>
<dbReference type="GeneID" id="50018625"/>
<name>A0A0H2VGP3_STAES</name>
<dbReference type="AlphaFoldDB" id="A0A0H2VGP3"/>
<gene>
    <name evidence="2" type="ordered locus">SE_1259</name>
</gene>
<dbReference type="Proteomes" id="UP000001411">
    <property type="component" value="Chromosome"/>
</dbReference>
<evidence type="ECO:0000256" key="1">
    <source>
        <dbReference type="SAM" id="MobiDB-lite"/>
    </source>
</evidence>
<dbReference type="OrthoDB" id="2414382at2"/>
<proteinExistence type="predicted"/>
<feature type="compositionally biased region" description="Basic and acidic residues" evidence="1">
    <location>
        <begin position="39"/>
        <end position="55"/>
    </location>
</feature>
<feature type="compositionally biased region" description="Polar residues" evidence="1">
    <location>
        <begin position="101"/>
        <end position="123"/>
    </location>
</feature>